<evidence type="ECO:0000259" key="8">
    <source>
        <dbReference type="Pfam" id="PF12704"/>
    </source>
</evidence>
<keyword evidence="5 6" id="KW-0472">Membrane</keyword>
<dbReference type="RefSeq" id="WP_008199836.1">
    <property type="nucleotide sequence ID" value="NZ_CM001023.1"/>
</dbReference>
<evidence type="ECO:0000256" key="1">
    <source>
        <dbReference type="ARBA" id="ARBA00004651"/>
    </source>
</evidence>
<dbReference type="InterPro" id="IPR050250">
    <property type="entry name" value="Macrolide_Exporter_MacB"/>
</dbReference>
<evidence type="ECO:0000256" key="5">
    <source>
        <dbReference type="ARBA" id="ARBA00023136"/>
    </source>
</evidence>
<dbReference type="EMBL" id="AAXU02000001">
    <property type="protein sequence ID" value="EAZ79661.2"/>
    <property type="molecule type" value="Genomic_DNA"/>
</dbReference>
<name>A3I1J5_9BACT</name>
<keyword evidence="10" id="KW-1185">Reference proteome</keyword>
<dbReference type="Pfam" id="PF02687">
    <property type="entry name" value="FtsX"/>
    <property type="match status" value="2"/>
</dbReference>
<feature type="transmembrane region" description="Helical" evidence="6">
    <location>
        <begin position="21"/>
        <end position="43"/>
    </location>
</feature>
<feature type="transmembrane region" description="Helical" evidence="6">
    <location>
        <begin position="766"/>
        <end position="788"/>
    </location>
</feature>
<evidence type="ECO:0000256" key="2">
    <source>
        <dbReference type="ARBA" id="ARBA00022475"/>
    </source>
</evidence>
<dbReference type="InterPro" id="IPR003838">
    <property type="entry name" value="ABC3_permease_C"/>
</dbReference>
<evidence type="ECO:0000256" key="4">
    <source>
        <dbReference type="ARBA" id="ARBA00022989"/>
    </source>
</evidence>
<comment type="subcellular location">
    <subcellularLocation>
        <location evidence="1">Cell membrane</location>
        <topology evidence="1">Multi-pass membrane protein</topology>
    </subcellularLocation>
</comment>
<keyword evidence="2" id="KW-1003">Cell membrane</keyword>
<gene>
    <name evidence="9" type="ORF">ALPR1_08553</name>
</gene>
<dbReference type="HOGENOM" id="CLU_008713_1_0_10"/>
<keyword evidence="4 6" id="KW-1133">Transmembrane helix</keyword>
<dbReference type="OrthoDB" id="5933722at2"/>
<evidence type="ECO:0000259" key="7">
    <source>
        <dbReference type="Pfam" id="PF02687"/>
    </source>
</evidence>
<protein>
    <submittedName>
        <fullName evidence="9">Acetylornithine deacetylase ArgE</fullName>
    </submittedName>
</protein>
<dbReference type="AlphaFoldDB" id="A3I1J5"/>
<reference evidence="9 10" key="1">
    <citation type="journal article" date="2011" name="J. Bacteriol.">
        <title>Complete genome sequence of Algoriphagus sp. PR1, bacterial prey of a colony-forming choanoflagellate.</title>
        <authorList>
            <person name="Alegado R.A."/>
            <person name="Ferriera S."/>
            <person name="Nusbaum C."/>
            <person name="Young S.K."/>
            <person name="Zeng Q."/>
            <person name="Imamovic A."/>
            <person name="Fairclough S.R."/>
            <person name="King N."/>
        </authorList>
    </citation>
    <scope>NUCLEOTIDE SEQUENCE [LARGE SCALE GENOMIC DNA]</scope>
    <source>
        <strain evidence="9 10">PR1</strain>
    </source>
</reference>
<feature type="transmembrane region" description="Helical" evidence="6">
    <location>
        <begin position="432"/>
        <end position="457"/>
    </location>
</feature>
<evidence type="ECO:0000313" key="9">
    <source>
        <dbReference type="EMBL" id="EAZ79661.2"/>
    </source>
</evidence>
<feature type="domain" description="ABC3 transporter permease C-terminal" evidence="7">
    <location>
        <begin position="299"/>
        <end position="416"/>
    </location>
</feature>
<feature type="domain" description="ABC3 transporter permease C-terminal" evidence="7">
    <location>
        <begin position="687"/>
        <end position="790"/>
    </location>
</feature>
<dbReference type="Pfam" id="PF12704">
    <property type="entry name" value="MacB_PCD"/>
    <property type="match status" value="2"/>
</dbReference>
<dbReference type="PANTHER" id="PTHR30572:SF18">
    <property type="entry name" value="ABC-TYPE MACROLIDE FAMILY EXPORT SYSTEM PERMEASE COMPONENT 2"/>
    <property type="match status" value="1"/>
</dbReference>
<organism evidence="9 10">
    <name type="scientific">Algoriphagus machipongonensis</name>
    <dbReference type="NCBI Taxonomy" id="388413"/>
    <lineage>
        <taxon>Bacteria</taxon>
        <taxon>Pseudomonadati</taxon>
        <taxon>Bacteroidota</taxon>
        <taxon>Cytophagia</taxon>
        <taxon>Cytophagales</taxon>
        <taxon>Cyclobacteriaceae</taxon>
        <taxon>Algoriphagus</taxon>
    </lineage>
</organism>
<feature type="domain" description="MacB-like periplasmic core" evidence="8">
    <location>
        <begin position="518"/>
        <end position="647"/>
    </location>
</feature>
<dbReference type="GO" id="GO:0022857">
    <property type="term" value="F:transmembrane transporter activity"/>
    <property type="evidence" value="ECO:0007669"/>
    <property type="project" value="TreeGrafter"/>
</dbReference>
<proteinExistence type="predicted"/>
<dbReference type="PANTHER" id="PTHR30572">
    <property type="entry name" value="MEMBRANE COMPONENT OF TRANSPORTER-RELATED"/>
    <property type="match status" value="1"/>
</dbReference>
<feature type="transmembrane region" description="Helical" evidence="6">
    <location>
        <begin position="683"/>
        <end position="708"/>
    </location>
</feature>
<dbReference type="Proteomes" id="UP000003919">
    <property type="component" value="Chromosome"/>
</dbReference>
<feature type="transmembrane region" description="Helical" evidence="6">
    <location>
        <begin position="295"/>
        <end position="316"/>
    </location>
</feature>
<dbReference type="STRING" id="388413.ALPR1_08553"/>
<evidence type="ECO:0000256" key="3">
    <source>
        <dbReference type="ARBA" id="ARBA00022692"/>
    </source>
</evidence>
<feature type="transmembrane region" description="Helical" evidence="6">
    <location>
        <begin position="349"/>
        <end position="375"/>
    </location>
</feature>
<keyword evidence="3 6" id="KW-0812">Transmembrane</keyword>
<accession>A3I1J5</accession>
<dbReference type="eggNOG" id="COG0577">
    <property type="taxonomic scope" value="Bacteria"/>
</dbReference>
<feature type="domain" description="MacB-like periplasmic core" evidence="8">
    <location>
        <begin position="21"/>
        <end position="252"/>
    </location>
</feature>
<feature type="transmembrane region" description="Helical" evidence="6">
    <location>
        <begin position="736"/>
        <end position="754"/>
    </location>
</feature>
<evidence type="ECO:0000313" key="10">
    <source>
        <dbReference type="Proteomes" id="UP000003919"/>
    </source>
</evidence>
<evidence type="ECO:0000256" key="6">
    <source>
        <dbReference type="SAM" id="Phobius"/>
    </source>
</evidence>
<dbReference type="GO" id="GO:0005886">
    <property type="term" value="C:plasma membrane"/>
    <property type="evidence" value="ECO:0007669"/>
    <property type="project" value="UniProtKB-SubCell"/>
</dbReference>
<feature type="transmembrane region" description="Helical" evidence="6">
    <location>
        <begin position="387"/>
        <end position="411"/>
    </location>
</feature>
<dbReference type="EMBL" id="CM001023">
    <property type="protein sequence ID" value="EAZ79661.2"/>
    <property type="molecule type" value="Genomic_DNA"/>
</dbReference>
<dbReference type="InterPro" id="IPR025857">
    <property type="entry name" value="MacB_PCD"/>
</dbReference>
<sequence>MFTNYIKVAWRNLLRSKWAGAINIFGLAIGITAALLLFVVIQFEYSYDKFQSHYHEVYRIVTQDEYPDGFDYNPGVPNPVPDAIAADNLPFEKIVPVKSAYNTQINLYPEDNKAAIPDKFEIDHVFYTTPDYVELFDTDFVSGNAADLAEPNKVFLTKETAEKLFGDWKGVENKNIEFSSGLKLTVAGVLEDMPMNSNMRCEILVSYQTVRSNPEIFDFDFDSWGSLGSDNQLYVKIAENTREETAQNALDAFTAKNFKNRGTSEKQLLLQAFKDIHFDSIYGPLSGGMIRVSTINTLIVIGLFILIMASINFVNLSTSKAIGKGKEIGVRKVMGSSKMQIIYQSFGETFLSVLIAATVGVLAATMLLPFLSLIADVPEKMNFFQPVILGFLGLLILILTLLSGFYPALVISRFKPIHALKSRFQKNRIGGVSVRKALVVIQFAIAQILMISTVIAIRQMNMVQEADLGFSQESIYFVEVPFDSPTEHRIDAFKQKLLTNSNVVSISLGSDVPASDNNSLFNFYFDGVNEDVPFPAFAKFGDENYFDTYGIEFLAGGPYQASDTIKEVVINETMAKRLLVENPEDAIGKQFRLGIMDEWATVTGVIKDFTVNSLRDEIRQLVIAPKKDFYHVVGIKLNEATSLKTIAQIEEEYNQIYPEQIYHGNFLDESIQQFYESEQKLALVFKIFACISILISCIGLYGLVSFMISQKVKEIGIRKVLGASVAQITMMLTKDYFFMVFLSFFIAVPIAYFMMEKWLESFAFKIPISVSLFVLVMISSLVITGMTVGSKAIRSALANPVDSLSDE</sequence>
<comment type="caution">
    <text evidence="9">The sequence shown here is derived from an EMBL/GenBank/DDBJ whole genome shotgun (WGS) entry which is preliminary data.</text>
</comment>